<accession>A0AA36IVR8</accession>
<comment type="caution">
    <text evidence="1">The sequence shown here is derived from an EMBL/GenBank/DDBJ whole genome shotgun (WGS) entry which is preliminary data.</text>
</comment>
<dbReference type="EMBL" id="CAUJNA010002979">
    <property type="protein sequence ID" value="CAJ1394878.1"/>
    <property type="molecule type" value="Genomic_DNA"/>
</dbReference>
<keyword evidence="2" id="KW-1185">Reference proteome</keyword>
<reference evidence="1" key="1">
    <citation type="submission" date="2023-08" db="EMBL/GenBank/DDBJ databases">
        <authorList>
            <person name="Chen Y."/>
            <person name="Shah S."/>
            <person name="Dougan E. K."/>
            <person name="Thang M."/>
            <person name="Chan C."/>
        </authorList>
    </citation>
    <scope>NUCLEOTIDE SEQUENCE</scope>
</reference>
<protein>
    <submittedName>
        <fullName evidence="1">Uncharacterized protein</fullName>
    </submittedName>
</protein>
<name>A0AA36IVR8_9DINO</name>
<dbReference type="Proteomes" id="UP001178507">
    <property type="component" value="Unassembled WGS sequence"/>
</dbReference>
<dbReference type="AlphaFoldDB" id="A0AA36IVR8"/>
<evidence type="ECO:0000313" key="1">
    <source>
        <dbReference type="EMBL" id="CAJ1394878.1"/>
    </source>
</evidence>
<evidence type="ECO:0000313" key="2">
    <source>
        <dbReference type="Proteomes" id="UP001178507"/>
    </source>
</evidence>
<gene>
    <name evidence="1" type="ORF">EVOR1521_LOCUS19440</name>
</gene>
<sequence>MEELMSQAPHGVQGTLDWLFSSSMESELPLGVTNAQVAKKRPETFKFTKNLGGNDDLLLDDELLLDFKPVLLVKRQLKVKHAPNLFEGLCDTSAMNSAGFSLRCVPTRAPQQVLVPRGGSMALGPVLPKRWLLSVYYEPKRRSAVEAALAKMNFDIVGFKEQAADAAEATDQFLAYRHGCGSYGLWVQQGAEEIEVTDGKALDADMTAWKMSYEANLPAIANGP</sequence>
<proteinExistence type="predicted"/>
<organism evidence="1 2">
    <name type="scientific">Effrenium voratum</name>
    <dbReference type="NCBI Taxonomy" id="2562239"/>
    <lineage>
        <taxon>Eukaryota</taxon>
        <taxon>Sar</taxon>
        <taxon>Alveolata</taxon>
        <taxon>Dinophyceae</taxon>
        <taxon>Suessiales</taxon>
        <taxon>Symbiodiniaceae</taxon>
        <taxon>Effrenium</taxon>
    </lineage>
</organism>